<gene>
    <name evidence="1" type="ORF">FA95DRAFT_1557070</name>
</gene>
<dbReference type="Proteomes" id="UP000814033">
    <property type="component" value="Unassembled WGS sequence"/>
</dbReference>
<dbReference type="EMBL" id="MU275875">
    <property type="protein sequence ID" value="KAI0049272.1"/>
    <property type="molecule type" value="Genomic_DNA"/>
</dbReference>
<sequence>MLSRIRGASSSRPEQWLAASTSSRSVSSTSVWRAPPTTPSFDRDVDEDEANISETPKAPTDPSYADWLQNVGRRFKGADTPKNWLGDQTPFPLNPSFKPPIPISNSRRELFYRLYMHNPEVNSVRNLSGRFHVGMKRMDAILRLQGLEAHWKGQGRELQTGFRDGMELLLGIKEDEANFRSQADWVESRMDVVESDVLDQVEGDDPARARYQRMFWEPVVEGQQPVLPDALKQARDDAVRHGIEEESAKSRDDLLGHHHESGSATEVVAKSGAAAGRPAIKFVDIGGKFIDPKDRLRRMKESERRARLRKKARAAVAQRS</sequence>
<accession>A0ACB8RZJ4</accession>
<reference evidence="1" key="1">
    <citation type="submission" date="2021-02" db="EMBL/GenBank/DDBJ databases">
        <authorList>
            <consortium name="DOE Joint Genome Institute"/>
            <person name="Ahrendt S."/>
            <person name="Looney B.P."/>
            <person name="Miyauchi S."/>
            <person name="Morin E."/>
            <person name="Drula E."/>
            <person name="Courty P.E."/>
            <person name="Chicoki N."/>
            <person name="Fauchery L."/>
            <person name="Kohler A."/>
            <person name="Kuo A."/>
            <person name="Labutti K."/>
            <person name="Pangilinan J."/>
            <person name="Lipzen A."/>
            <person name="Riley R."/>
            <person name="Andreopoulos W."/>
            <person name="He G."/>
            <person name="Johnson J."/>
            <person name="Barry K.W."/>
            <person name="Grigoriev I.V."/>
            <person name="Nagy L."/>
            <person name="Hibbett D."/>
            <person name="Henrissat B."/>
            <person name="Matheny P.B."/>
            <person name="Labbe J."/>
            <person name="Martin F."/>
        </authorList>
    </citation>
    <scope>NUCLEOTIDE SEQUENCE</scope>
    <source>
        <strain evidence="1">FP105234-sp</strain>
    </source>
</reference>
<reference evidence="1" key="2">
    <citation type="journal article" date="2022" name="New Phytol.">
        <title>Evolutionary transition to the ectomycorrhizal habit in the genomes of a hyperdiverse lineage of mushroom-forming fungi.</title>
        <authorList>
            <person name="Looney B."/>
            <person name="Miyauchi S."/>
            <person name="Morin E."/>
            <person name="Drula E."/>
            <person name="Courty P.E."/>
            <person name="Kohler A."/>
            <person name="Kuo A."/>
            <person name="LaButti K."/>
            <person name="Pangilinan J."/>
            <person name="Lipzen A."/>
            <person name="Riley R."/>
            <person name="Andreopoulos W."/>
            <person name="He G."/>
            <person name="Johnson J."/>
            <person name="Nolan M."/>
            <person name="Tritt A."/>
            <person name="Barry K.W."/>
            <person name="Grigoriev I.V."/>
            <person name="Nagy L.G."/>
            <person name="Hibbett D."/>
            <person name="Henrissat B."/>
            <person name="Matheny P.B."/>
            <person name="Labbe J."/>
            <person name="Martin F.M."/>
        </authorList>
    </citation>
    <scope>NUCLEOTIDE SEQUENCE</scope>
    <source>
        <strain evidence="1">FP105234-sp</strain>
    </source>
</reference>
<keyword evidence="2" id="KW-1185">Reference proteome</keyword>
<protein>
    <submittedName>
        <fullName evidence="1">Uncharacterized protein</fullName>
    </submittedName>
</protein>
<organism evidence="1 2">
    <name type="scientific">Auriscalpium vulgare</name>
    <dbReference type="NCBI Taxonomy" id="40419"/>
    <lineage>
        <taxon>Eukaryota</taxon>
        <taxon>Fungi</taxon>
        <taxon>Dikarya</taxon>
        <taxon>Basidiomycota</taxon>
        <taxon>Agaricomycotina</taxon>
        <taxon>Agaricomycetes</taxon>
        <taxon>Russulales</taxon>
        <taxon>Auriscalpiaceae</taxon>
        <taxon>Auriscalpium</taxon>
    </lineage>
</organism>
<evidence type="ECO:0000313" key="2">
    <source>
        <dbReference type="Proteomes" id="UP000814033"/>
    </source>
</evidence>
<proteinExistence type="predicted"/>
<comment type="caution">
    <text evidence="1">The sequence shown here is derived from an EMBL/GenBank/DDBJ whole genome shotgun (WGS) entry which is preliminary data.</text>
</comment>
<name>A0ACB8RZJ4_9AGAM</name>
<evidence type="ECO:0000313" key="1">
    <source>
        <dbReference type="EMBL" id="KAI0049272.1"/>
    </source>
</evidence>